<evidence type="ECO:0000256" key="1">
    <source>
        <dbReference type="ARBA" id="ARBA00022741"/>
    </source>
</evidence>
<gene>
    <name evidence="4" type="ORF">M1B34_02630</name>
    <name evidence="5" type="ORF">M1B35_25785</name>
</gene>
<dbReference type="RefSeq" id="WP_268263457.1">
    <property type="nucleotide sequence ID" value="NZ_JALQCW010000005.1"/>
</dbReference>
<keyword evidence="7" id="KW-1185">Reference proteome</keyword>
<reference evidence="6 7" key="1">
    <citation type="journal article" date="2022" name="Int. J. Syst. Evol. Microbiol.">
        <title>Pseudomonas aegrilactucae sp. nov. and Pseudomonas morbosilactucae sp. nov., pathogens causing bacterial rot of lettuce in Japan.</title>
        <authorList>
            <person name="Sawada H."/>
            <person name="Fujikawa T."/>
            <person name="Satou M."/>
        </authorList>
    </citation>
    <scope>NUCLEOTIDE SEQUENCE [LARGE SCALE GENOMIC DNA]</scope>
    <source>
        <strain evidence="4 6">MAFF 302030</strain>
        <strain evidence="5 7">MAFF 302046</strain>
    </source>
</reference>
<dbReference type="PANTHER" id="PTHR33359:SF1">
    <property type="entry name" value="MOLYBDOPTERIN SYNTHASE SULFUR CARRIER SUBUNIT"/>
    <property type="match status" value="1"/>
</dbReference>
<evidence type="ECO:0000256" key="3">
    <source>
        <dbReference type="ARBA" id="ARBA00024247"/>
    </source>
</evidence>
<dbReference type="Pfam" id="PF02597">
    <property type="entry name" value="ThiS"/>
    <property type="match status" value="1"/>
</dbReference>
<organism evidence="4 6">
    <name type="scientific">Pseudomonas morbosilactucae</name>
    <dbReference type="NCBI Taxonomy" id="2938197"/>
    <lineage>
        <taxon>Bacteria</taxon>
        <taxon>Pseudomonadati</taxon>
        <taxon>Pseudomonadota</taxon>
        <taxon>Gammaproteobacteria</taxon>
        <taxon>Pseudomonadales</taxon>
        <taxon>Pseudomonadaceae</taxon>
        <taxon>Pseudomonas</taxon>
    </lineage>
</organism>
<comment type="similarity">
    <text evidence="2">Belongs to the MoaD family.</text>
</comment>
<dbReference type="InterPro" id="IPR003749">
    <property type="entry name" value="ThiS/MoaD-like"/>
</dbReference>
<dbReference type="PANTHER" id="PTHR33359">
    <property type="entry name" value="MOLYBDOPTERIN SYNTHASE SULFUR CARRIER SUBUNIT"/>
    <property type="match status" value="1"/>
</dbReference>
<dbReference type="CDD" id="cd00754">
    <property type="entry name" value="Ubl_MoaD"/>
    <property type="match status" value="1"/>
</dbReference>
<proteinExistence type="inferred from homology"/>
<dbReference type="InterPro" id="IPR016155">
    <property type="entry name" value="Mopterin_synth/thiamin_S_b"/>
</dbReference>
<dbReference type="EMBL" id="JALQCW010000005">
    <property type="protein sequence ID" value="MCK9796665.1"/>
    <property type="molecule type" value="Genomic_DNA"/>
</dbReference>
<dbReference type="Proteomes" id="UP001155163">
    <property type="component" value="Unassembled WGS sequence"/>
</dbReference>
<dbReference type="AlphaFoldDB" id="A0A9X1YR00"/>
<protein>
    <recommendedName>
        <fullName evidence="3">Molybdopterin synthase sulfur carrier subunit</fullName>
    </recommendedName>
</protein>
<sequence length="80" mass="8782">MKINVKYFARYRETLGTDGLQVEGEFASVEALRAHLVQAHGAQVLNEQNLMCARNEDLCPLDEPLADGDEVAFFPTVTGG</sequence>
<evidence type="ECO:0000256" key="2">
    <source>
        <dbReference type="ARBA" id="ARBA00024200"/>
    </source>
</evidence>
<dbReference type="SUPFAM" id="SSF54285">
    <property type="entry name" value="MoaD/ThiS"/>
    <property type="match status" value="1"/>
</dbReference>
<dbReference type="GO" id="GO:0006777">
    <property type="term" value="P:Mo-molybdopterin cofactor biosynthetic process"/>
    <property type="evidence" value="ECO:0007669"/>
    <property type="project" value="InterPro"/>
</dbReference>
<evidence type="ECO:0000313" key="7">
    <source>
        <dbReference type="Proteomes" id="UP001155163"/>
    </source>
</evidence>
<evidence type="ECO:0000313" key="5">
    <source>
        <dbReference type="EMBL" id="MCK9817450.1"/>
    </source>
</evidence>
<reference evidence="6 7" key="2">
    <citation type="journal article" date="2023" name="Plant Pathol.">
        <title>Dismantling and reorganizing Pseudomonas marginalis sensu#lato.</title>
        <authorList>
            <person name="Sawada H."/>
            <person name="Fujikawa T."/>
            <person name="Satou M."/>
        </authorList>
    </citation>
    <scope>NUCLEOTIDE SEQUENCE [LARGE SCALE GENOMIC DNA]</scope>
    <source>
        <strain evidence="4 6">MAFF 302030</strain>
        <strain evidence="5 7">MAFF 302046</strain>
    </source>
</reference>
<keyword evidence="1" id="KW-0547">Nucleotide-binding</keyword>
<comment type="caution">
    <text evidence="4">The sequence shown here is derived from an EMBL/GenBank/DDBJ whole genome shotgun (WGS) entry which is preliminary data.</text>
</comment>
<name>A0A9X1YR00_9PSED</name>
<dbReference type="EMBL" id="JALQCX010000054">
    <property type="protein sequence ID" value="MCK9817450.1"/>
    <property type="molecule type" value="Genomic_DNA"/>
</dbReference>
<dbReference type="Gene3D" id="3.10.20.30">
    <property type="match status" value="1"/>
</dbReference>
<dbReference type="InterPro" id="IPR044672">
    <property type="entry name" value="MOCS2A"/>
</dbReference>
<evidence type="ECO:0000313" key="6">
    <source>
        <dbReference type="Proteomes" id="UP001155059"/>
    </source>
</evidence>
<dbReference type="GO" id="GO:0000166">
    <property type="term" value="F:nucleotide binding"/>
    <property type="evidence" value="ECO:0007669"/>
    <property type="project" value="UniProtKB-KW"/>
</dbReference>
<dbReference type="InterPro" id="IPR012675">
    <property type="entry name" value="Beta-grasp_dom_sf"/>
</dbReference>
<accession>A0A9X1YR00</accession>
<dbReference type="GO" id="GO:1990133">
    <property type="term" value="C:molybdopterin adenylyltransferase complex"/>
    <property type="evidence" value="ECO:0007669"/>
    <property type="project" value="TreeGrafter"/>
</dbReference>
<dbReference type="Proteomes" id="UP001155059">
    <property type="component" value="Unassembled WGS sequence"/>
</dbReference>
<evidence type="ECO:0000313" key="4">
    <source>
        <dbReference type="EMBL" id="MCK9796665.1"/>
    </source>
</evidence>